<feature type="compositionally biased region" description="Basic and acidic residues" evidence="1">
    <location>
        <begin position="329"/>
        <end position="342"/>
    </location>
</feature>
<feature type="compositionally biased region" description="Basic and acidic residues" evidence="1">
    <location>
        <begin position="762"/>
        <end position="774"/>
    </location>
</feature>
<feature type="compositionally biased region" description="Low complexity" evidence="1">
    <location>
        <begin position="472"/>
        <end position="484"/>
    </location>
</feature>
<sequence>MAPKQKTFELIPDPVGLPGQAQHAGAVQSKPPMTTKQAKKLYRQRNKGPKLSKAEQRRIELMEQDRIRKEFEKEKAQARARAARERKKEKEEKEKEERRRKGLPLVDIHPSQGTISNFISRLAFGRKPGSNGAKSNLETVQETKCETVTEEEPETDTDGEDAHVEINEEEASEKENQAPRDIAGDRPAKRRRLTQSNNKLLDRMIHIPPQRTVGAVARVAQGLEMESQSRASSVDVDDPATETMLEDQLVADVELASSKSMANSSPIKEIPVKEAAPSHVPVPKPVPAAPTVPLQTRPLPPRPPPKHQEPQPPRSPMGSNLHQKPKTAVSDHVRPHHGEGIFKKPTSPYVPHLREKTATRSPAIGVPSVPPKFKAPAEPQNSNFTRPKFLPRHLQAPRSIPVQASPTYAGSRRSVIEAVNAVPTSTQLLVMNHADELFPSASQEAQELFEDQPPVDKARIVAGPSSLVRNSPKPLAKAAAAPRPGTKSREREPFIQPQQCQPPPPGDAAPLDFPFLSTQDFILSSQDMMELATPSKVRQVPKLQAARPSARGEPLSTKRWEGLSAGKQLATELQAATESKKPAPPSTTNSRKNRDLDGQRCTLGSGNARGTKEDEPKREVKGAAGFPKRVHTSPRPQCLVTSGDRRQAFQPASRARFSPRESRGKAGPGDESQGSEQASAHGPSSCHSLSSTKPTQTNALPGPTNAVVTSQASPPKKRMFGSSGPGAEVLVAMERSYRENLQDKRRREEELQKQARKPQANRQRETEQLARELADIIDNDDELSDGWMSEKTPPRQPTHTEVGAIKDLHQTSSGRPDGKTENSASQETDYGDFDFDAGDEFDVLIDMAWVDDDLDEF</sequence>
<dbReference type="STRING" id="694573.A0A194VEA1"/>
<reference evidence="3" key="1">
    <citation type="submission" date="2014-12" db="EMBL/GenBank/DDBJ databases">
        <title>Genome Sequence of Valsa Canker Pathogens Uncovers a Specific Adaption of Colonization on Woody Bark.</title>
        <authorList>
            <person name="Yin Z."/>
            <person name="Liu H."/>
            <person name="Gao X."/>
            <person name="Li Z."/>
            <person name="Song N."/>
            <person name="Ke X."/>
            <person name="Dai Q."/>
            <person name="Wu Y."/>
            <person name="Sun Y."/>
            <person name="Xu J.-R."/>
            <person name="Kang Z.K."/>
            <person name="Wang L."/>
            <person name="Huang L."/>
        </authorList>
    </citation>
    <scope>NUCLEOTIDE SEQUENCE [LARGE SCALE GENOMIC DNA]</scope>
    <source>
        <strain evidence="3">SXYL134</strain>
    </source>
</reference>
<feature type="compositionally biased region" description="Pro residues" evidence="1">
    <location>
        <begin position="280"/>
        <end position="290"/>
    </location>
</feature>
<feature type="compositionally biased region" description="Basic and acidic residues" evidence="1">
    <location>
        <begin position="71"/>
        <end position="99"/>
    </location>
</feature>
<feature type="region of interest" description="Disordered" evidence="1">
    <location>
        <begin position="1"/>
        <end position="58"/>
    </location>
</feature>
<accession>A0A194VEA1</accession>
<feature type="region of interest" description="Disordered" evidence="1">
    <location>
        <begin position="124"/>
        <end position="206"/>
    </location>
</feature>
<gene>
    <name evidence="2" type="ORF">VP1G_09453</name>
</gene>
<feature type="region of interest" description="Disordered" evidence="1">
    <location>
        <begin position="463"/>
        <end position="514"/>
    </location>
</feature>
<evidence type="ECO:0000313" key="2">
    <source>
        <dbReference type="EMBL" id="KUI62325.1"/>
    </source>
</evidence>
<dbReference type="Proteomes" id="UP000078576">
    <property type="component" value="Unassembled WGS sequence"/>
</dbReference>
<feature type="region of interest" description="Disordered" evidence="1">
    <location>
        <begin position="257"/>
        <end position="387"/>
    </location>
</feature>
<evidence type="ECO:0000313" key="3">
    <source>
        <dbReference type="Proteomes" id="UP000078576"/>
    </source>
</evidence>
<name>A0A194VEA1_CYTMA</name>
<feature type="compositionally biased region" description="Basic residues" evidence="1">
    <location>
        <begin position="37"/>
        <end position="50"/>
    </location>
</feature>
<feature type="region of interest" description="Disordered" evidence="1">
    <location>
        <begin position="71"/>
        <end position="111"/>
    </location>
</feature>
<feature type="compositionally biased region" description="Basic and acidic residues" evidence="1">
    <location>
        <begin position="173"/>
        <end position="187"/>
    </location>
</feature>
<feature type="compositionally biased region" description="Polar residues" evidence="1">
    <location>
        <begin position="257"/>
        <end position="266"/>
    </location>
</feature>
<dbReference type="EMBL" id="KN714808">
    <property type="protein sequence ID" value="KUI62325.1"/>
    <property type="molecule type" value="Genomic_DNA"/>
</dbReference>
<dbReference type="AlphaFoldDB" id="A0A194VEA1"/>
<evidence type="ECO:0000256" key="1">
    <source>
        <dbReference type="SAM" id="MobiDB-lite"/>
    </source>
</evidence>
<proteinExistence type="predicted"/>
<dbReference type="OrthoDB" id="4590776at2759"/>
<feature type="region of interest" description="Disordered" evidence="1">
    <location>
        <begin position="533"/>
        <end position="836"/>
    </location>
</feature>
<feature type="compositionally biased region" description="Acidic residues" evidence="1">
    <location>
        <begin position="148"/>
        <end position="159"/>
    </location>
</feature>
<protein>
    <submittedName>
        <fullName evidence="2">Uncharacterized protein</fullName>
    </submittedName>
</protein>
<keyword evidence="3" id="KW-1185">Reference proteome</keyword>
<feature type="compositionally biased region" description="Basic and acidic residues" evidence="1">
    <location>
        <begin position="735"/>
        <end position="753"/>
    </location>
</feature>
<feature type="compositionally biased region" description="Acidic residues" evidence="1">
    <location>
        <begin position="775"/>
        <end position="784"/>
    </location>
</feature>
<feature type="compositionally biased region" description="Polar residues" evidence="1">
    <location>
        <begin position="685"/>
        <end position="699"/>
    </location>
</feature>
<organism evidence="2 3">
    <name type="scientific">Cytospora mali</name>
    <name type="common">Apple Valsa canker fungus</name>
    <name type="synonym">Valsa mali</name>
    <dbReference type="NCBI Taxonomy" id="578113"/>
    <lineage>
        <taxon>Eukaryota</taxon>
        <taxon>Fungi</taxon>
        <taxon>Dikarya</taxon>
        <taxon>Ascomycota</taxon>
        <taxon>Pezizomycotina</taxon>
        <taxon>Sordariomycetes</taxon>
        <taxon>Sordariomycetidae</taxon>
        <taxon>Diaporthales</taxon>
        <taxon>Cytosporaceae</taxon>
        <taxon>Cytospora</taxon>
    </lineage>
</organism>
<feature type="compositionally biased region" description="Basic and acidic residues" evidence="1">
    <location>
        <begin position="610"/>
        <end position="621"/>
    </location>
</feature>